<feature type="transmembrane region" description="Helical" evidence="4">
    <location>
        <begin position="393"/>
        <end position="411"/>
    </location>
</feature>
<dbReference type="InterPro" id="IPR039672">
    <property type="entry name" value="MFS_2"/>
</dbReference>
<dbReference type="AlphaFoldDB" id="A0A8T1T1F3"/>
<feature type="transmembrane region" description="Helical" evidence="4">
    <location>
        <begin position="327"/>
        <end position="351"/>
    </location>
</feature>
<keyword evidence="4" id="KW-1133">Transmembrane helix</keyword>
<dbReference type="GO" id="GO:0015293">
    <property type="term" value="F:symporter activity"/>
    <property type="evidence" value="ECO:0007669"/>
    <property type="project" value="InterPro"/>
</dbReference>
<evidence type="ECO:0000256" key="3">
    <source>
        <dbReference type="SAM" id="MobiDB-lite"/>
    </source>
</evidence>
<dbReference type="GO" id="GO:0048021">
    <property type="term" value="P:regulation of melanin biosynthetic process"/>
    <property type="evidence" value="ECO:0007669"/>
    <property type="project" value="TreeGrafter"/>
</dbReference>
<feature type="transmembrane region" description="Helical" evidence="4">
    <location>
        <begin position="417"/>
        <end position="441"/>
    </location>
</feature>
<dbReference type="GO" id="GO:0005886">
    <property type="term" value="C:plasma membrane"/>
    <property type="evidence" value="ECO:0007669"/>
    <property type="project" value="TreeGrafter"/>
</dbReference>
<dbReference type="PANTHER" id="PTHR11328">
    <property type="entry name" value="MAJOR FACILITATOR SUPERFAMILY DOMAIN-CONTAINING PROTEIN"/>
    <property type="match status" value="1"/>
</dbReference>
<evidence type="ECO:0000313" key="6">
    <source>
        <dbReference type="Proteomes" id="UP000765507"/>
    </source>
</evidence>
<dbReference type="OrthoDB" id="1730117at2759"/>
<evidence type="ECO:0000256" key="2">
    <source>
        <dbReference type="ARBA" id="ARBA00008335"/>
    </source>
</evidence>
<dbReference type="Gene3D" id="1.20.1250.20">
    <property type="entry name" value="MFS general substrate transporter like domains"/>
    <property type="match status" value="2"/>
</dbReference>
<feature type="transmembrane region" description="Helical" evidence="4">
    <location>
        <begin position="363"/>
        <end position="381"/>
    </location>
</feature>
<protein>
    <submittedName>
        <fullName evidence="5">Major facilitator superfamily domain containing 12</fullName>
    </submittedName>
</protein>
<dbReference type="SUPFAM" id="SSF103473">
    <property type="entry name" value="MFS general substrate transporter"/>
    <property type="match status" value="1"/>
</dbReference>
<reference evidence="5 6" key="1">
    <citation type="journal article" date="2020" name="G3 (Bethesda)">
        <title>Draft Genome of the Common Snapping Turtle, Chelydra serpentina, a Model for Phenotypic Plasticity in Reptiles.</title>
        <authorList>
            <person name="Das D."/>
            <person name="Singh S.K."/>
            <person name="Bierstedt J."/>
            <person name="Erickson A."/>
            <person name="Galli G.L.J."/>
            <person name="Crossley D.A. 2nd"/>
            <person name="Rhen T."/>
        </authorList>
    </citation>
    <scope>NUCLEOTIDE SEQUENCE [LARGE SCALE GENOMIC DNA]</scope>
    <source>
        <strain evidence="5">KW</strain>
    </source>
</reference>
<dbReference type="FunFam" id="1.20.1250.20:FF:000905">
    <property type="entry name" value="Major facilitator superfamily domain containing 12"/>
    <property type="match status" value="1"/>
</dbReference>
<evidence type="ECO:0000256" key="4">
    <source>
        <dbReference type="SAM" id="Phobius"/>
    </source>
</evidence>
<sequence>MSPAPGGWPRSLHGRGGAGGSAERGGRRAVKPPRRALLGPPVPAAPLDAAAGSRCAPSPGSPAMAEPPPPLSGPARLSYSLGHFLNDLCASMWFTYLLVYFHAVLGYSTTHAGALLLVGQVADGVCTPLVGYESDRSAGCGRYGRRKSWHLVGTVCVLVSFPFIFNPCLGCTEATPQWAALIYFIPFIVIFQFGWAATQISHLSLIPELVTTDHEKVELTAFRYAFTVAANITVYGVAWLLLHFQLGHSGPTEQLGKPDIHVFRNLALIVVAVGAVFSLLFHLGTKERRHPQAWLLEPEEHTPLLQKGHKSPPRPLLLWKHWLREPAFYQVAMLYMATRLIVNLSQTYIAMYLTNSLMLPKKFIATIPLVMYISGFLSSFLMKPINRWIGRNLTYFMGLLIILAFASWVALDSRLGVEVYGAAVLLGTGSATILVTSLSMTADLIGSNTHSGAFVYGAMSFTDKVANGVAVMAIQNLHPCPTQLCCAGCVEFYHWVMVVVTGGVAVIATVCLCCIMVWPIRVRFHDVSVLPLAGAVPGEAGSTEERSRSSTVN</sequence>
<evidence type="ECO:0000256" key="1">
    <source>
        <dbReference type="ARBA" id="ARBA00004141"/>
    </source>
</evidence>
<accession>A0A8T1T1F3</accession>
<feature type="transmembrane region" description="Helical" evidence="4">
    <location>
        <begin position="221"/>
        <end position="242"/>
    </location>
</feature>
<dbReference type="EMBL" id="JAHGAV010000051">
    <property type="protein sequence ID" value="KAG6934777.1"/>
    <property type="molecule type" value="Genomic_DNA"/>
</dbReference>
<feature type="transmembrane region" description="Helical" evidence="4">
    <location>
        <begin position="262"/>
        <end position="283"/>
    </location>
</feature>
<dbReference type="Pfam" id="PF13347">
    <property type="entry name" value="MFS_2"/>
    <property type="match status" value="1"/>
</dbReference>
<name>A0A8T1T1F3_CHESE</name>
<dbReference type="InterPro" id="IPR036259">
    <property type="entry name" value="MFS_trans_sf"/>
</dbReference>
<proteinExistence type="inferred from homology"/>
<dbReference type="GO" id="GO:0008643">
    <property type="term" value="P:carbohydrate transport"/>
    <property type="evidence" value="ECO:0007669"/>
    <property type="project" value="InterPro"/>
</dbReference>
<gene>
    <name evidence="5" type="primary">MFSD12</name>
    <name evidence="5" type="ORF">G0U57_016187</name>
</gene>
<keyword evidence="6" id="KW-1185">Reference proteome</keyword>
<evidence type="ECO:0000313" key="5">
    <source>
        <dbReference type="EMBL" id="KAG6934777.1"/>
    </source>
</evidence>
<comment type="caution">
    <text evidence="5">The sequence shown here is derived from an EMBL/GenBank/DDBJ whole genome shotgun (WGS) entry which is preliminary data.</text>
</comment>
<feature type="transmembrane region" description="Helical" evidence="4">
    <location>
        <begin position="453"/>
        <end position="474"/>
    </location>
</feature>
<feature type="transmembrane region" description="Helical" evidence="4">
    <location>
        <begin position="494"/>
        <end position="518"/>
    </location>
</feature>
<feature type="compositionally biased region" description="Gly residues" evidence="3">
    <location>
        <begin position="14"/>
        <end position="23"/>
    </location>
</feature>
<dbReference type="PANTHER" id="PTHR11328:SF28">
    <property type="entry name" value="MAJOR FACILITATOR SUPERFAMILY DOMAIN-CONTAINING PROTEIN 12"/>
    <property type="match status" value="1"/>
</dbReference>
<keyword evidence="4" id="KW-0812">Transmembrane</keyword>
<feature type="transmembrane region" description="Helical" evidence="4">
    <location>
        <begin position="177"/>
        <end position="200"/>
    </location>
</feature>
<comment type="similarity">
    <text evidence="2">Belongs to the major facilitator superfamily.</text>
</comment>
<feature type="transmembrane region" description="Helical" evidence="4">
    <location>
        <begin position="148"/>
        <end position="165"/>
    </location>
</feature>
<feature type="region of interest" description="Disordered" evidence="3">
    <location>
        <begin position="1"/>
        <end position="69"/>
    </location>
</feature>
<keyword evidence="4" id="KW-0472">Membrane</keyword>
<feature type="compositionally biased region" description="Low complexity" evidence="3">
    <location>
        <begin position="35"/>
        <end position="64"/>
    </location>
</feature>
<dbReference type="GO" id="GO:0043474">
    <property type="term" value="P:pigment metabolic process involved in pigmentation"/>
    <property type="evidence" value="ECO:0007669"/>
    <property type="project" value="TreeGrafter"/>
</dbReference>
<organism evidence="5 6">
    <name type="scientific">Chelydra serpentina</name>
    <name type="common">Snapping turtle</name>
    <name type="synonym">Testudo serpentina</name>
    <dbReference type="NCBI Taxonomy" id="8475"/>
    <lineage>
        <taxon>Eukaryota</taxon>
        <taxon>Metazoa</taxon>
        <taxon>Chordata</taxon>
        <taxon>Craniata</taxon>
        <taxon>Vertebrata</taxon>
        <taxon>Euteleostomi</taxon>
        <taxon>Archelosauria</taxon>
        <taxon>Testudinata</taxon>
        <taxon>Testudines</taxon>
        <taxon>Cryptodira</taxon>
        <taxon>Durocryptodira</taxon>
        <taxon>Americhelydia</taxon>
        <taxon>Chelydroidea</taxon>
        <taxon>Chelydridae</taxon>
        <taxon>Chelydra</taxon>
    </lineage>
</organism>
<dbReference type="Proteomes" id="UP000765507">
    <property type="component" value="Unassembled WGS sequence"/>
</dbReference>
<comment type="subcellular location">
    <subcellularLocation>
        <location evidence="1">Membrane</location>
        <topology evidence="1">Multi-pass membrane protein</topology>
    </subcellularLocation>
</comment>
<dbReference type="CDD" id="cd17491">
    <property type="entry name" value="MFS_MFSD12"/>
    <property type="match status" value="1"/>
</dbReference>